<keyword evidence="1" id="KW-0812">Transmembrane</keyword>
<proteinExistence type="predicted"/>
<feature type="transmembrane region" description="Helical" evidence="1">
    <location>
        <begin position="100"/>
        <end position="116"/>
    </location>
</feature>
<dbReference type="Proteomes" id="UP000238308">
    <property type="component" value="Unassembled WGS sequence"/>
</dbReference>
<gene>
    <name evidence="2" type="ORF">BCM14_2110</name>
</gene>
<dbReference type="RefSeq" id="WP_146129756.1">
    <property type="nucleotide sequence ID" value="NZ_PVTV01000014.1"/>
</dbReference>
<comment type="caution">
    <text evidence="2">The sequence shown here is derived from an EMBL/GenBank/DDBJ whole genome shotgun (WGS) entry which is preliminary data.</text>
</comment>
<feature type="transmembrane region" description="Helical" evidence="1">
    <location>
        <begin position="55"/>
        <end position="80"/>
    </location>
</feature>
<evidence type="ECO:0000256" key="1">
    <source>
        <dbReference type="SAM" id="Phobius"/>
    </source>
</evidence>
<keyword evidence="3" id="KW-1185">Reference proteome</keyword>
<feature type="transmembrane region" description="Helical" evidence="1">
    <location>
        <begin position="20"/>
        <end position="43"/>
    </location>
</feature>
<dbReference type="AlphaFoldDB" id="A0A2T0XFC0"/>
<dbReference type="EMBL" id="PVTV01000014">
    <property type="protein sequence ID" value="PRY97648.1"/>
    <property type="molecule type" value="Genomic_DNA"/>
</dbReference>
<feature type="transmembrane region" description="Helical" evidence="1">
    <location>
        <begin position="128"/>
        <end position="146"/>
    </location>
</feature>
<name>A0A2T0XFC0_9BURK</name>
<sequence length="187" mass="21849">MWTISLDRALSKWALMSTQMGWGQIVVLLIYLTCVWLCFVCGYSARQLKENSIGWFTAAFIIVLLLIENTLHFTELFVFLMRDVATRSGWYEDRRYFQSITLWGVACVTLYFFAWLRHRLDTHWELHSNIIIGLAILIALSFLRIISLHDTDAVLAEIYLGVRLERVFELTGLSLVFYGTLRKLRTI</sequence>
<reference evidence="2 3" key="1">
    <citation type="submission" date="2018-03" db="EMBL/GenBank/DDBJ databases">
        <title>Genomic Encyclopedia of Type Strains, Phase III (KMG-III): the genomes of soil and plant-associated and newly described type strains.</title>
        <authorList>
            <person name="Whitman W."/>
        </authorList>
    </citation>
    <scope>NUCLEOTIDE SEQUENCE [LARGE SCALE GENOMIC DNA]</scope>
    <source>
        <strain evidence="2 3">MWH-P2sevCIIIb</strain>
    </source>
</reference>
<accession>A0A2T0XFC0</accession>
<organism evidence="2 3">
    <name type="scientific">Jezberella montanilacus</name>
    <dbReference type="NCBI Taxonomy" id="323426"/>
    <lineage>
        <taxon>Bacteria</taxon>
        <taxon>Pseudomonadati</taxon>
        <taxon>Pseudomonadota</taxon>
        <taxon>Betaproteobacteria</taxon>
        <taxon>Burkholderiales</taxon>
        <taxon>Alcaligenaceae</taxon>
        <taxon>Jezberella</taxon>
    </lineage>
</organism>
<evidence type="ECO:0000313" key="2">
    <source>
        <dbReference type="EMBL" id="PRY97648.1"/>
    </source>
</evidence>
<keyword evidence="1" id="KW-1133">Transmembrane helix</keyword>
<protein>
    <submittedName>
        <fullName evidence="2">Uncharacterized protein</fullName>
    </submittedName>
</protein>
<dbReference type="OrthoDB" id="428401at2"/>
<keyword evidence="1" id="KW-0472">Membrane</keyword>
<evidence type="ECO:0000313" key="3">
    <source>
        <dbReference type="Proteomes" id="UP000238308"/>
    </source>
</evidence>